<dbReference type="InterPro" id="IPR019166">
    <property type="entry name" value="MIC26/MIC27"/>
</dbReference>
<dbReference type="EMBL" id="NAJO01000077">
    <property type="protein sequence ID" value="OQN95853.1"/>
    <property type="molecule type" value="Genomic_DNA"/>
</dbReference>
<dbReference type="OrthoDB" id="2399148at2759"/>
<feature type="region of interest" description="Disordered" evidence="2">
    <location>
        <begin position="63"/>
        <end position="91"/>
    </location>
</feature>
<dbReference type="InterPro" id="IPR033181">
    <property type="entry name" value="Mic26_fungi"/>
</dbReference>
<comment type="caution">
    <text evidence="4">The sequence shown here is derived from an EMBL/GenBank/DDBJ whole genome shotgun (WGS) entry which is preliminary data.</text>
</comment>
<dbReference type="STRING" id="1507870.A0A1V8S9X0"/>
<dbReference type="GO" id="GO:0061617">
    <property type="term" value="C:MICOS complex"/>
    <property type="evidence" value="ECO:0007669"/>
    <property type="project" value="UniProtKB-UniRule"/>
</dbReference>
<dbReference type="Pfam" id="PF09769">
    <property type="entry name" value="ApoO"/>
    <property type="match status" value="1"/>
</dbReference>
<evidence type="ECO:0000256" key="1">
    <source>
        <dbReference type="RuleBase" id="RU363021"/>
    </source>
</evidence>
<comment type="subunit">
    <text evidence="1">Component of the mitochondrial contact site and cristae organizing system (MICOS) complex.</text>
</comment>
<evidence type="ECO:0000256" key="2">
    <source>
        <dbReference type="SAM" id="MobiDB-lite"/>
    </source>
</evidence>
<feature type="chain" id="PRO_5012167077" description="MICOS complex subunit" evidence="3">
    <location>
        <begin position="31"/>
        <end position="257"/>
    </location>
</feature>
<dbReference type="GO" id="GO:0044284">
    <property type="term" value="C:mitochondrial crista junction"/>
    <property type="evidence" value="ECO:0007669"/>
    <property type="project" value="TreeGrafter"/>
</dbReference>
<dbReference type="GO" id="GO:0042407">
    <property type="term" value="P:cristae formation"/>
    <property type="evidence" value="ECO:0007669"/>
    <property type="project" value="InterPro"/>
</dbReference>
<evidence type="ECO:0000256" key="3">
    <source>
        <dbReference type="SAM" id="SignalP"/>
    </source>
</evidence>
<evidence type="ECO:0000313" key="4">
    <source>
        <dbReference type="EMBL" id="OQN95853.1"/>
    </source>
</evidence>
<reference evidence="5" key="1">
    <citation type="submission" date="2017-03" db="EMBL/GenBank/DDBJ databases">
        <title>Genomes of endolithic fungi from Antarctica.</title>
        <authorList>
            <person name="Coleine C."/>
            <person name="Masonjones S."/>
            <person name="Stajich J.E."/>
        </authorList>
    </citation>
    <scope>NUCLEOTIDE SEQUENCE [LARGE SCALE GENOMIC DNA]</scope>
    <source>
        <strain evidence="5">CCFEE 5527</strain>
    </source>
</reference>
<dbReference type="Proteomes" id="UP000192596">
    <property type="component" value="Unassembled WGS sequence"/>
</dbReference>
<dbReference type="AlphaFoldDB" id="A0A1V8S9X0"/>
<dbReference type="PANTHER" id="PTHR28268">
    <property type="entry name" value="MICOS SUBUNIT MIC26"/>
    <property type="match status" value="1"/>
</dbReference>
<keyword evidence="1" id="KW-0999">Mitochondrion inner membrane</keyword>
<comment type="function">
    <text evidence="1">Component of the MICOS complex, a large protein complex of the mitochondrial inner membrane that plays crucial roles in the maintenance of crista junctions, inner membrane architecture, and formation of contact sites to the outer membrane.</text>
</comment>
<gene>
    <name evidence="4" type="ORF">B0A48_18138</name>
</gene>
<protein>
    <recommendedName>
        <fullName evidence="1">MICOS complex subunit</fullName>
    </recommendedName>
</protein>
<keyword evidence="3" id="KW-0732">Signal</keyword>
<keyword evidence="1" id="KW-0496">Mitochondrion</keyword>
<keyword evidence="1" id="KW-0472">Membrane</keyword>
<proteinExistence type="predicted"/>
<evidence type="ECO:0000313" key="5">
    <source>
        <dbReference type="Proteomes" id="UP000192596"/>
    </source>
</evidence>
<dbReference type="InParanoid" id="A0A1V8S9X0"/>
<dbReference type="PANTHER" id="PTHR28268:SF1">
    <property type="entry name" value="MICOS SUBUNIT MIC26"/>
    <property type="match status" value="1"/>
</dbReference>
<name>A0A1V8S9X0_9PEZI</name>
<accession>A0A1V8S9X0</accession>
<feature type="signal peptide" evidence="3">
    <location>
        <begin position="1"/>
        <end position="30"/>
    </location>
</feature>
<sequence>MAAPSLRQRLVPLVGLIAGMALVPRRTAYAEEPPTDSLAALRRRRPIYDTPSSANIREIAATTPAPASGLTTTPQKEAAAASPRRGPSPTDRLAAQIARSRLYLHRYAASAEQSVNTGLTRVLSAEDSLATTIRSLAPPKESNEKLLPGGIYVLVAAMAGSIVSRNRNIAFRFITPILTGVVTANYVIPRTSENVGNLIWKYESRFPVVRDQHLRIRDGITHFWETGKAHSQMGLSMAEDKVEGVVESVQAWVKQGR</sequence>
<comment type="subcellular location">
    <subcellularLocation>
        <location evidence="1">Mitochondrion inner membrane</location>
    </subcellularLocation>
</comment>
<organism evidence="4 5">
    <name type="scientific">Cryoendolithus antarcticus</name>
    <dbReference type="NCBI Taxonomy" id="1507870"/>
    <lineage>
        <taxon>Eukaryota</taxon>
        <taxon>Fungi</taxon>
        <taxon>Dikarya</taxon>
        <taxon>Ascomycota</taxon>
        <taxon>Pezizomycotina</taxon>
        <taxon>Dothideomycetes</taxon>
        <taxon>Dothideomycetidae</taxon>
        <taxon>Cladosporiales</taxon>
        <taxon>Cladosporiaceae</taxon>
        <taxon>Cryoendolithus</taxon>
    </lineage>
</organism>
<keyword evidence="5" id="KW-1185">Reference proteome</keyword>